<dbReference type="Pfam" id="PF08305">
    <property type="entry name" value="NPCBM"/>
    <property type="match status" value="1"/>
</dbReference>
<dbReference type="InterPro" id="IPR038637">
    <property type="entry name" value="NPCBM_sf"/>
</dbReference>
<dbReference type="InterPro" id="IPR012854">
    <property type="entry name" value="Cu_amine_oxidase-like_N"/>
</dbReference>
<evidence type="ECO:0000313" key="3">
    <source>
        <dbReference type="EMBL" id="GAW94142.1"/>
    </source>
</evidence>
<dbReference type="InterPro" id="IPR036582">
    <property type="entry name" value="Mao_N_sf"/>
</dbReference>
<gene>
    <name evidence="3" type="ORF">KKC1_32560</name>
</gene>
<sequence length="249" mass="27760">MKYKYGRILAVSVVLILLMATVAGGAKAVIRQVKVAYRGITIYVNGQPVDSPVEPFILVDEKRTMVPIRFVSEALGKQVVWDSQASAIYIGEPPAGTTVEKLPSDSFRFIDDMKVIRNVGPFYQQKTKPFAIAGRLFSHGVAVEIDEKERNKAEVVLDLNGQYSYMAGYIGVEDETRNSSGSFILSVYGNDVELYRSHQIKPSDYPFPVSLGNLENIKRLTIRVEWQPGGIGDYSRVIAALANVKFYRK</sequence>
<organism evidence="3 4">
    <name type="scientific">Calderihabitans maritimus</name>
    <dbReference type="NCBI Taxonomy" id="1246530"/>
    <lineage>
        <taxon>Bacteria</taxon>
        <taxon>Bacillati</taxon>
        <taxon>Bacillota</taxon>
        <taxon>Clostridia</taxon>
        <taxon>Neomoorellales</taxon>
        <taxon>Calderihabitantaceae</taxon>
        <taxon>Calderihabitans</taxon>
    </lineage>
</organism>
<evidence type="ECO:0000259" key="2">
    <source>
        <dbReference type="Pfam" id="PF08305"/>
    </source>
</evidence>
<dbReference type="SUPFAM" id="SSF49785">
    <property type="entry name" value="Galactose-binding domain-like"/>
    <property type="match status" value="1"/>
</dbReference>
<evidence type="ECO:0000259" key="1">
    <source>
        <dbReference type="Pfam" id="PF07833"/>
    </source>
</evidence>
<comment type="caution">
    <text evidence="3">The sequence shown here is derived from an EMBL/GenBank/DDBJ whole genome shotgun (WGS) entry which is preliminary data.</text>
</comment>
<dbReference type="InterPro" id="IPR008979">
    <property type="entry name" value="Galactose-bd-like_sf"/>
</dbReference>
<dbReference type="Gene3D" id="2.60.120.1060">
    <property type="entry name" value="NPCBM/NEW2 domain"/>
    <property type="match status" value="1"/>
</dbReference>
<dbReference type="Pfam" id="PF07833">
    <property type="entry name" value="Cu_amine_oxidN1"/>
    <property type="match status" value="1"/>
</dbReference>
<name>A0A1Z5HX85_9FIRM</name>
<dbReference type="EMBL" id="BDGJ01000198">
    <property type="protein sequence ID" value="GAW94142.1"/>
    <property type="molecule type" value="Genomic_DNA"/>
</dbReference>
<keyword evidence="4" id="KW-1185">Reference proteome</keyword>
<proteinExistence type="predicted"/>
<dbReference type="SUPFAM" id="SSF55383">
    <property type="entry name" value="Copper amine oxidase, domain N"/>
    <property type="match status" value="1"/>
</dbReference>
<dbReference type="AlphaFoldDB" id="A0A1Z5HX85"/>
<dbReference type="RefSeq" id="WP_088555147.1">
    <property type="nucleotide sequence ID" value="NZ_BDGJ01000198.1"/>
</dbReference>
<evidence type="ECO:0000313" key="4">
    <source>
        <dbReference type="Proteomes" id="UP000197032"/>
    </source>
</evidence>
<evidence type="ECO:0008006" key="5">
    <source>
        <dbReference type="Google" id="ProtNLM"/>
    </source>
</evidence>
<reference evidence="4" key="1">
    <citation type="journal article" date="2017" name="Appl. Environ. Microbiol.">
        <title>Genomic Analysis of Calderihabitans maritimus KKC1, a Thermophilic, Hydrogenogenic, Carboxydotrophic Bacterium Isolated from Marine Sediment.</title>
        <authorList>
            <person name="Omae K."/>
            <person name="Yoneda Y."/>
            <person name="Fukuyama Y."/>
            <person name="Yoshida T."/>
            <person name="Sako Y."/>
        </authorList>
    </citation>
    <scope>NUCLEOTIDE SEQUENCE [LARGE SCALE GENOMIC DNA]</scope>
    <source>
        <strain evidence="4">KKC1</strain>
    </source>
</reference>
<feature type="domain" description="Glycosyl hydrolase family 98 putative carbohydrate-binding module" evidence="2">
    <location>
        <begin position="126"/>
        <end position="233"/>
    </location>
</feature>
<protein>
    <recommendedName>
        <fullName evidence="5">Copper amine oxidase-like N-terminal domain-containing protein</fullName>
    </recommendedName>
</protein>
<feature type="domain" description="Copper amine oxidase-like N-terminal" evidence="1">
    <location>
        <begin position="31"/>
        <end position="90"/>
    </location>
</feature>
<accession>A0A1Z5HX85</accession>
<dbReference type="OrthoDB" id="1721657at2"/>
<dbReference type="Proteomes" id="UP000197032">
    <property type="component" value="Unassembled WGS sequence"/>
</dbReference>
<dbReference type="Gene3D" id="3.30.457.10">
    <property type="entry name" value="Copper amine oxidase-like, N-terminal domain"/>
    <property type="match status" value="1"/>
</dbReference>
<dbReference type="InterPro" id="IPR013222">
    <property type="entry name" value="Glyco_hyd_98_carb-bd"/>
</dbReference>